<dbReference type="NCBIfam" id="NF002377">
    <property type="entry name" value="PRK01371.1-4"/>
    <property type="match status" value="1"/>
</dbReference>
<keyword evidence="5" id="KW-0653">Protein transport</keyword>
<dbReference type="Proteomes" id="UP000726105">
    <property type="component" value="Unassembled WGS sequence"/>
</dbReference>
<evidence type="ECO:0000256" key="6">
    <source>
        <dbReference type="ARBA" id="ARBA00022989"/>
    </source>
</evidence>
<dbReference type="Pfam" id="PF02416">
    <property type="entry name" value="TatA_B_E"/>
    <property type="match status" value="1"/>
</dbReference>
<evidence type="ECO:0000313" key="12">
    <source>
        <dbReference type="EMBL" id="MBL0004090.1"/>
    </source>
</evidence>
<evidence type="ECO:0000256" key="9">
    <source>
        <dbReference type="SAM" id="MobiDB-lite"/>
    </source>
</evidence>
<evidence type="ECO:0000256" key="5">
    <source>
        <dbReference type="ARBA" id="ARBA00022927"/>
    </source>
</evidence>
<dbReference type="GO" id="GO:0008320">
    <property type="term" value="F:protein transmembrane transporter activity"/>
    <property type="evidence" value="ECO:0007669"/>
    <property type="project" value="InterPro"/>
</dbReference>
<comment type="subcellular location">
    <subcellularLocation>
        <location evidence="1">Membrane</location>
        <topology evidence="1">Single-pass membrane protein</topology>
    </subcellularLocation>
</comment>
<keyword evidence="3" id="KW-1003">Cell membrane</keyword>
<dbReference type="Gene3D" id="1.20.5.3310">
    <property type="match status" value="1"/>
</dbReference>
<keyword evidence="4" id="KW-0812">Transmembrane</keyword>
<gene>
    <name evidence="10" type="primary">tatB</name>
    <name evidence="10" type="ORF">IPF40_00625</name>
    <name evidence="11" type="ORF">IPI13_11655</name>
    <name evidence="12" type="ORF">IPP00_08940</name>
</gene>
<evidence type="ECO:0000256" key="3">
    <source>
        <dbReference type="ARBA" id="ARBA00022475"/>
    </source>
</evidence>
<protein>
    <submittedName>
        <fullName evidence="10">Twin-arginine translocase subunit TatB</fullName>
    </submittedName>
</protein>
<evidence type="ECO:0000313" key="11">
    <source>
        <dbReference type="EMBL" id="MBK7273781.1"/>
    </source>
</evidence>
<dbReference type="Proteomes" id="UP000718281">
    <property type="component" value="Unassembled WGS sequence"/>
</dbReference>
<dbReference type="EMBL" id="JADJIB010000004">
    <property type="protein sequence ID" value="MBK7273781.1"/>
    <property type="molecule type" value="Genomic_DNA"/>
</dbReference>
<sequence length="120" mass="13527">MFDINGWELIVLAMVAVVVLGPERLPVYAAKLARAVRQVRTLAEGARSQLKEQLGPDFDDVNWRQYDPRQYDPRRIVREALMDPAEPAAQAEARVWAPEEQPGRAAYDPGKPTPWDSEAT</sequence>
<evidence type="ECO:0000256" key="2">
    <source>
        <dbReference type="ARBA" id="ARBA00022448"/>
    </source>
</evidence>
<keyword evidence="2" id="KW-0813">Transport</keyword>
<accession>A0A935CCI9</accession>
<feature type="region of interest" description="Disordered" evidence="9">
    <location>
        <begin position="88"/>
        <end position="120"/>
    </location>
</feature>
<evidence type="ECO:0000313" key="13">
    <source>
        <dbReference type="Proteomes" id="UP000718281"/>
    </source>
</evidence>
<dbReference type="AlphaFoldDB" id="A0A935CCI9"/>
<evidence type="ECO:0000256" key="4">
    <source>
        <dbReference type="ARBA" id="ARBA00022692"/>
    </source>
</evidence>
<dbReference type="NCBIfam" id="TIGR01410">
    <property type="entry name" value="tatB"/>
    <property type="match status" value="1"/>
</dbReference>
<dbReference type="InterPro" id="IPR018448">
    <property type="entry name" value="TatB"/>
</dbReference>
<dbReference type="Proteomes" id="UP000886632">
    <property type="component" value="Unassembled WGS sequence"/>
</dbReference>
<dbReference type="GO" id="GO:0043953">
    <property type="term" value="P:protein transport by the Tat complex"/>
    <property type="evidence" value="ECO:0007669"/>
    <property type="project" value="InterPro"/>
</dbReference>
<evidence type="ECO:0000256" key="1">
    <source>
        <dbReference type="ARBA" id="ARBA00004167"/>
    </source>
</evidence>
<dbReference type="PRINTS" id="PR01506">
    <property type="entry name" value="TATBPROTEIN"/>
</dbReference>
<dbReference type="InterPro" id="IPR003369">
    <property type="entry name" value="TatA/B/E"/>
</dbReference>
<keyword evidence="6" id="KW-1133">Transmembrane helix</keyword>
<comment type="caution">
    <text evidence="10">The sequence shown here is derived from an EMBL/GenBank/DDBJ whole genome shotgun (WGS) entry which is preliminary data.</text>
</comment>
<evidence type="ECO:0000313" key="10">
    <source>
        <dbReference type="EMBL" id="MBK6299600.1"/>
    </source>
</evidence>
<dbReference type="GO" id="GO:0016020">
    <property type="term" value="C:membrane"/>
    <property type="evidence" value="ECO:0007669"/>
    <property type="project" value="InterPro"/>
</dbReference>
<evidence type="ECO:0000256" key="7">
    <source>
        <dbReference type="ARBA" id="ARBA00023010"/>
    </source>
</evidence>
<proteinExistence type="predicted"/>
<reference evidence="13 14" key="1">
    <citation type="submission" date="2020-10" db="EMBL/GenBank/DDBJ databases">
        <title>Connecting structure to function with the recovery of over 1000 high-quality activated sludge metagenome-assembled genomes encoding full-length rRNA genes using long-read sequencing.</title>
        <authorList>
            <person name="Singleton C.M."/>
            <person name="Petriglieri F."/>
            <person name="Kristensen J.M."/>
            <person name="Kirkegaard R.H."/>
            <person name="Michaelsen T.Y."/>
            <person name="Andersen M.H."/>
            <person name="Karst S.M."/>
            <person name="Dueholm M.S."/>
            <person name="Nielsen P.H."/>
            <person name="Albertsen M."/>
        </authorList>
    </citation>
    <scope>NUCLEOTIDE SEQUENCE [LARGE SCALE GENOMIC DNA]</scope>
    <source>
        <strain evidence="10">AalE_18-Q3-R2-46_BAT3C.188</strain>
        <strain evidence="11">Ega_18-Q3-R5-49_MAXAC.001</strain>
        <strain evidence="12">Ribe_18-Q3-R11-54_MAXAC.001</strain>
    </source>
</reference>
<keyword evidence="8" id="KW-0472">Membrane</keyword>
<name>A0A935CCI9_9MICO</name>
<organism evidence="10 13">
    <name type="scientific">Candidatus Phosphoribacter hodrii</name>
    <dbReference type="NCBI Taxonomy" id="2953743"/>
    <lineage>
        <taxon>Bacteria</taxon>
        <taxon>Bacillati</taxon>
        <taxon>Actinomycetota</taxon>
        <taxon>Actinomycetes</taxon>
        <taxon>Micrococcales</taxon>
        <taxon>Dermatophilaceae</taxon>
        <taxon>Candidatus Phosphoribacter</taxon>
    </lineage>
</organism>
<evidence type="ECO:0000256" key="8">
    <source>
        <dbReference type="ARBA" id="ARBA00023136"/>
    </source>
</evidence>
<dbReference type="EMBL" id="JADKGK010000020">
    <property type="protein sequence ID" value="MBL0004090.1"/>
    <property type="molecule type" value="Genomic_DNA"/>
</dbReference>
<dbReference type="EMBL" id="JADIXZ010000001">
    <property type="protein sequence ID" value="MBK6299600.1"/>
    <property type="molecule type" value="Genomic_DNA"/>
</dbReference>
<evidence type="ECO:0000313" key="14">
    <source>
        <dbReference type="Proteomes" id="UP000726105"/>
    </source>
</evidence>
<keyword evidence="7" id="KW-0811">Translocation</keyword>